<dbReference type="InterPro" id="IPR009003">
    <property type="entry name" value="Peptidase_S1_PA"/>
</dbReference>
<reference evidence="1" key="1">
    <citation type="submission" date="2021-11" db="EMBL/GenBank/DDBJ databases">
        <authorList>
            <person name="Schell T."/>
        </authorList>
    </citation>
    <scope>NUCLEOTIDE SEQUENCE</scope>
    <source>
        <strain evidence="1">M5</strain>
    </source>
</reference>
<protein>
    <recommendedName>
        <fullName evidence="3">Peptidase S1 domain-containing protein</fullName>
    </recommendedName>
</protein>
<evidence type="ECO:0000313" key="2">
    <source>
        <dbReference type="Proteomes" id="UP000789390"/>
    </source>
</evidence>
<organism evidence="1 2">
    <name type="scientific">Daphnia galeata</name>
    <dbReference type="NCBI Taxonomy" id="27404"/>
    <lineage>
        <taxon>Eukaryota</taxon>
        <taxon>Metazoa</taxon>
        <taxon>Ecdysozoa</taxon>
        <taxon>Arthropoda</taxon>
        <taxon>Crustacea</taxon>
        <taxon>Branchiopoda</taxon>
        <taxon>Diplostraca</taxon>
        <taxon>Cladocera</taxon>
        <taxon>Anomopoda</taxon>
        <taxon>Daphniidae</taxon>
        <taxon>Daphnia</taxon>
    </lineage>
</organism>
<keyword evidence="2" id="KW-1185">Reference proteome</keyword>
<dbReference type="InterPro" id="IPR043504">
    <property type="entry name" value="Peptidase_S1_PA_chymotrypsin"/>
</dbReference>
<dbReference type="Proteomes" id="UP000789390">
    <property type="component" value="Unassembled WGS sequence"/>
</dbReference>
<dbReference type="EMBL" id="CAKKLH010000183">
    <property type="protein sequence ID" value="CAH0105413.1"/>
    <property type="molecule type" value="Genomic_DNA"/>
</dbReference>
<accession>A0A8J2W4Y0</accession>
<evidence type="ECO:0000313" key="1">
    <source>
        <dbReference type="EMBL" id="CAH0105413.1"/>
    </source>
</evidence>
<dbReference type="OrthoDB" id="6376138at2759"/>
<name>A0A8J2W4Y0_9CRUS</name>
<evidence type="ECO:0008006" key="3">
    <source>
        <dbReference type="Google" id="ProtNLM"/>
    </source>
</evidence>
<sequence length="51" mass="5619">MKANVTIQDNTICLKQYPNQFAAGNQLCASAQGKDICQVGQYMYPSSMTLM</sequence>
<gene>
    <name evidence="1" type="ORF">DGAL_LOCUS8434</name>
</gene>
<dbReference type="Gene3D" id="2.40.10.10">
    <property type="entry name" value="Trypsin-like serine proteases"/>
    <property type="match status" value="1"/>
</dbReference>
<proteinExistence type="predicted"/>
<dbReference type="AlphaFoldDB" id="A0A8J2W4Y0"/>
<comment type="caution">
    <text evidence="1">The sequence shown here is derived from an EMBL/GenBank/DDBJ whole genome shotgun (WGS) entry which is preliminary data.</text>
</comment>
<dbReference type="SUPFAM" id="SSF50494">
    <property type="entry name" value="Trypsin-like serine proteases"/>
    <property type="match status" value="1"/>
</dbReference>